<feature type="transmembrane region" description="Helical" evidence="1">
    <location>
        <begin position="455"/>
        <end position="478"/>
    </location>
</feature>
<proteinExistence type="predicted"/>
<protein>
    <submittedName>
        <fullName evidence="4">Nucleoside recognition domain-containing protein</fullName>
    </submittedName>
</protein>
<dbReference type="PANTHER" id="PTHR43185:SF1">
    <property type="entry name" value="FE(2+) TRANSPORTER FEOB"/>
    <property type="match status" value="1"/>
</dbReference>
<feature type="domain" description="Nucleoside transporter/FeoB GTPase Gate" evidence="3">
    <location>
        <begin position="427"/>
        <end position="529"/>
    </location>
</feature>
<reference evidence="4 5" key="1">
    <citation type="submission" date="2023-05" db="EMBL/GenBank/DDBJ databases">
        <title>Pseudoalteromonas ardens sp. nov., Pseudoalteromonas obscura sp. nov., and Pseudoalteromonas umbrosa sp. nov., isolated from the coral Montipora capitata.</title>
        <authorList>
            <person name="Thomas E.M."/>
            <person name="Smith E.M."/>
            <person name="Papke E."/>
            <person name="Shlafstein M.D."/>
            <person name="Oline D.K."/>
            <person name="Videau P."/>
            <person name="Saw J.H."/>
            <person name="Strangman W.K."/>
            <person name="Ushijima B."/>
        </authorList>
    </citation>
    <scope>NUCLEOTIDE SEQUENCE [LARGE SCALE GENOMIC DNA]</scope>
    <source>
        <strain evidence="4 5">P94</strain>
    </source>
</reference>
<keyword evidence="5" id="KW-1185">Reference proteome</keyword>
<name>A0ABT7EGT0_9GAMM</name>
<dbReference type="InterPro" id="IPR011642">
    <property type="entry name" value="Gate_dom"/>
</dbReference>
<keyword evidence="1" id="KW-0472">Membrane</keyword>
<evidence type="ECO:0000259" key="3">
    <source>
        <dbReference type="Pfam" id="PF07670"/>
    </source>
</evidence>
<dbReference type="Gene3D" id="3.40.50.300">
    <property type="entry name" value="P-loop containing nucleotide triphosphate hydrolases"/>
    <property type="match status" value="1"/>
</dbReference>
<feature type="transmembrane region" description="Helical" evidence="1">
    <location>
        <begin position="366"/>
        <end position="385"/>
    </location>
</feature>
<evidence type="ECO:0000259" key="2">
    <source>
        <dbReference type="Pfam" id="PF01926"/>
    </source>
</evidence>
<keyword evidence="1" id="KW-0812">Transmembrane</keyword>
<dbReference type="InterPro" id="IPR006073">
    <property type="entry name" value="GTP-bd"/>
</dbReference>
<dbReference type="Pfam" id="PF07670">
    <property type="entry name" value="Gate"/>
    <property type="match status" value="2"/>
</dbReference>
<organism evidence="4 5">
    <name type="scientific">Pseudoalteromonas obscura</name>
    <dbReference type="NCBI Taxonomy" id="3048491"/>
    <lineage>
        <taxon>Bacteria</taxon>
        <taxon>Pseudomonadati</taxon>
        <taxon>Pseudomonadota</taxon>
        <taxon>Gammaproteobacteria</taxon>
        <taxon>Alteromonadales</taxon>
        <taxon>Pseudoalteromonadaceae</taxon>
        <taxon>Pseudoalteromonas</taxon>
    </lineage>
</organism>
<dbReference type="EMBL" id="JASJUT010000001">
    <property type="protein sequence ID" value="MDK2594250.1"/>
    <property type="molecule type" value="Genomic_DNA"/>
</dbReference>
<dbReference type="SUPFAM" id="SSF52540">
    <property type="entry name" value="P-loop containing nucleoside triphosphate hydrolases"/>
    <property type="match status" value="1"/>
</dbReference>
<feature type="transmembrane region" description="Helical" evidence="1">
    <location>
        <begin position="425"/>
        <end position="448"/>
    </location>
</feature>
<feature type="transmembrane region" description="Helical" evidence="1">
    <location>
        <begin position="256"/>
        <end position="283"/>
    </location>
</feature>
<dbReference type="InterPro" id="IPR050860">
    <property type="entry name" value="FeoB_GTPase"/>
</dbReference>
<gene>
    <name evidence="4" type="ORF">QNM18_04075</name>
</gene>
<dbReference type="CDD" id="cd00882">
    <property type="entry name" value="Ras_like_GTPase"/>
    <property type="match status" value="1"/>
</dbReference>
<feature type="transmembrane region" description="Helical" evidence="1">
    <location>
        <begin position="538"/>
        <end position="560"/>
    </location>
</feature>
<accession>A0ABT7EGT0</accession>
<dbReference type="PANTHER" id="PTHR43185">
    <property type="entry name" value="FERROUS IRON TRANSPORT PROTEIN B"/>
    <property type="match status" value="1"/>
</dbReference>
<evidence type="ECO:0000313" key="5">
    <source>
        <dbReference type="Proteomes" id="UP001231915"/>
    </source>
</evidence>
<feature type="domain" description="Nucleoside transporter/FeoB GTPase Gate" evidence="3">
    <location>
        <begin position="267"/>
        <end position="359"/>
    </location>
</feature>
<feature type="transmembrane region" description="Helical" evidence="1">
    <location>
        <begin position="198"/>
        <end position="216"/>
    </location>
</feature>
<sequence length="563" mass="62777">MEQFIDVQTFYPEKKRKNNWLLIGKESVGKTALTENLVGKKPNRSNFQGSSLFCQEYSWNGQTITDTPGIQSKMDSVVISQVLSRLKVSEHIILTVKASDLASDLSDLWHLVQGQSGIVILTHWDMVKHKADVQQELAKLRQSTELAWITVDNRHISPQQLQEIEYALSNPSRFPKHPPKLSANWSVKPKILFFERTGLAPLISFLILVLPAWFAVTNANAFADWLYPTIEQPVKLIKSKLSLLPEPLNQMMIGDYGLVAMLPFLILYALPTVVIFSIIISLYKTTGLIDRLSYRLDPVMHKIGLSGRDLVRVIMGFGCNVPAIIQTRNCSCCTRGSCVSAISFGSACSYQLPATVAVFSAAGKPYLTLPYLVILAVTTCIYLIVTTSTAQRKAAASQNLLNRGFLQPPNWRFAMNEMSDVIRSFFTTAFPLFIVICLVAGFLAWLGVFEFLTVLIAPFMSAINLPEGAAIAVILGAIRKDGLAIGLIDSGAQGIKLTEVTDLQLLCTVYLAGVMLPCLVSLLTIIREMRWRFASQMVFRQISWAIIFTMSISWGFTWILHWL</sequence>
<feature type="transmembrane region" description="Helical" evidence="1">
    <location>
        <begin position="503"/>
        <end position="526"/>
    </location>
</feature>
<comment type="caution">
    <text evidence="4">The sequence shown here is derived from an EMBL/GenBank/DDBJ whole genome shotgun (WGS) entry which is preliminary data.</text>
</comment>
<feature type="domain" description="G" evidence="2">
    <location>
        <begin position="21"/>
        <end position="108"/>
    </location>
</feature>
<evidence type="ECO:0000313" key="4">
    <source>
        <dbReference type="EMBL" id="MDK2594250.1"/>
    </source>
</evidence>
<dbReference type="Pfam" id="PF01926">
    <property type="entry name" value="MMR_HSR1"/>
    <property type="match status" value="1"/>
</dbReference>
<dbReference type="InterPro" id="IPR027417">
    <property type="entry name" value="P-loop_NTPase"/>
</dbReference>
<dbReference type="RefSeq" id="WP_284136434.1">
    <property type="nucleotide sequence ID" value="NZ_JASJUT010000001.1"/>
</dbReference>
<keyword evidence="1" id="KW-1133">Transmembrane helix</keyword>
<evidence type="ECO:0000256" key="1">
    <source>
        <dbReference type="SAM" id="Phobius"/>
    </source>
</evidence>
<dbReference type="Proteomes" id="UP001231915">
    <property type="component" value="Unassembled WGS sequence"/>
</dbReference>